<dbReference type="OrthoDB" id="9782597at2"/>
<reference evidence="5" key="2">
    <citation type="submission" date="2011-03" db="EMBL/GenBank/DDBJ databases">
        <title>The complete genome of Desulfobacca acetoxidans DSM 11109.</title>
        <authorList>
            <consortium name="US DOE Joint Genome Institute (JGI-PGF)"/>
            <person name="Lucas S."/>
            <person name="Copeland A."/>
            <person name="Lapidus A."/>
            <person name="Bruce D."/>
            <person name="Goodwin L."/>
            <person name="Pitluck S."/>
            <person name="Peters L."/>
            <person name="Kyrpides N."/>
            <person name="Mavromatis K."/>
            <person name="Ivanova N."/>
            <person name="Ovchinnikova G."/>
            <person name="Teshima H."/>
            <person name="Detter J.C."/>
            <person name="Han C."/>
            <person name="Land M."/>
            <person name="Hauser L."/>
            <person name="Markowitz V."/>
            <person name="Cheng J.-F."/>
            <person name="Hugenholtz P."/>
            <person name="Woyke T."/>
            <person name="Wu D."/>
            <person name="Spring S."/>
            <person name="Schueler E."/>
            <person name="Brambilla E."/>
            <person name="Klenk H.-P."/>
            <person name="Eisen J.A."/>
        </authorList>
    </citation>
    <scope>NUCLEOTIDE SEQUENCE [LARGE SCALE GENOMIC DNA]</scope>
    <source>
        <strain evidence="5">ATCC 700848 / DSM 11109 / ASRB2</strain>
    </source>
</reference>
<evidence type="ECO:0000256" key="1">
    <source>
        <dbReference type="ARBA" id="ARBA00022729"/>
    </source>
</evidence>
<dbReference type="InterPro" id="IPR052037">
    <property type="entry name" value="LPS_export_LptA"/>
</dbReference>
<dbReference type="PANTHER" id="PTHR36504:SF1">
    <property type="entry name" value="LIPOPOLYSACCHARIDE EXPORT SYSTEM PROTEIN LPTA"/>
    <property type="match status" value="1"/>
</dbReference>
<dbReference type="AlphaFoldDB" id="F2NJY1"/>
<dbReference type="KEGG" id="dao:Desac_2096"/>
<dbReference type="HOGENOM" id="CLU_095993_7_1_7"/>
<dbReference type="InterPro" id="IPR005653">
    <property type="entry name" value="OstA-like_N"/>
</dbReference>
<dbReference type="GO" id="GO:0009279">
    <property type="term" value="C:cell outer membrane"/>
    <property type="evidence" value="ECO:0007669"/>
    <property type="project" value="TreeGrafter"/>
</dbReference>
<evidence type="ECO:0000259" key="3">
    <source>
        <dbReference type="Pfam" id="PF03968"/>
    </source>
</evidence>
<sequence>MRAIPQTFLLLMLGLGLMSFAAPPLCYSQTDNVPGQEQLPLNITAARLEVDHSQQVISFLTKVEARYKDLILYTDLLKIFYQAKTETPGGKTSAGQKDDSKGAASPLGAVGIEKILRIEALGNVRIVQQDRVATGEKAIYYTQEEKIVLLGNPQLWRGESSLKGREIVFFLKDNRAVVEGDPEKRVEAVIYPSSKFQVPGKPAAKAP</sequence>
<evidence type="ECO:0000313" key="5">
    <source>
        <dbReference type="Proteomes" id="UP000000483"/>
    </source>
</evidence>
<feature type="signal peptide" evidence="2">
    <location>
        <begin position="1"/>
        <end position="21"/>
    </location>
</feature>
<proteinExistence type="predicted"/>
<dbReference type="GO" id="GO:0015920">
    <property type="term" value="P:lipopolysaccharide transport"/>
    <property type="evidence" value="ECO:0007669"/>
    <property type="project" value="TreeGrafter"/>
</dbReference>
<evidence type="ECO:0000313" key="4">
    <source>
        <dbReference type="EMBL" id="AEB09925.1"/>
    </source>
</evidence>
<name>F2NJY1_DESAR</name>
<dbReference type="PANTHER" id="PTHR36504">
    <property type="entry name" value="LIPOPOLYSACCHARIDE EXPORT SYSTEM PROTEIN LPTA"/>
    <property type="match status" value="1"/>
</dbReference>
<dbReference type="Gene3D" id="2.60.450.10">
    <property type="entry name" value="Lipopolysaccharide (LPS) transport protein A like domain"/>
    <property type="match status" value="1"/>
</dbReference>
<dbReference type="Proteomes" id="UP000000483">
    <property type="component" value="Chromosome"/>
</dbReference>
<dbReference type="RefSeq" id="WP_013707034.1">
    <property type="nucleotide sequence ID" value="NC_015388.1"/>
</dbReference>
<keyword evidence="5" id="KW-1185">Reference proteome</keyword>
<protein>
    <submittedName>
        <fullName evidence="4">OstA family protein</fullName>
    </submittedName>
</protein>
<dbReference type="eggNOG" id="COG1934">
    <property type="taxonomic scope" value="Bacteria"/>
</dbReference>
<evidence type="ECO:0000256" key="2">
    <source>
        <dbReference type="SAM" id="SignalP"/>
    </source>
</evidence>
<dbReference type="EMBL" id="CP002629">
    <property type="protein sequence ID" value="AEB09925.1"/>
    <property type="molecule type" value="Genomic_DNA"/>
</dbReference>
<dbReference type="GO" id="GO:0030288">
    <property type="term" value="C:outer membrane-bounded periplasmic space"/>
    <property type="evidence" value="ECO:0007669"/>
    <property type="project" value="TreeGrafter"/>
</dbReference>
<feature type="chain" id="PRO_5003287249" evidence="2">
    <location>
        <begin position="22"/>
        <end position="207"/>
    </location>
</feature>
<gene>
    <name evidence="4" type="ordered locus">Desac_2096</name>
</gene>
<organism evidence="4 5">
    <name type="scientific">Desulfobacca acetoxidans (strain ATCC 700848 / DSM 11109 / ASRB2)</name>
    <dbReference type="NCBI Taxonomy" id="880072"/>
    <lineage>
        <taxon>Bacteria</taxon>
        <taxon>Pseudomonadati</taxon>
        <taxon>Thermodesulfobacteriota</taxon>
        <taxon>Desulfobaccia</taxon>
        <taxon>Desulfobaccales</taxon>
        <taxon>Desulfobaccaceae</taxon>
        <taxon>Desulfobacca</taxon>
    </lineage>
</organism>
<dbReference type="GO" id="GO:0017089">
    <property type="term" value="F:glycolipid transfer activity"/>
    <property type="evidence" value="ECO:0007669"/>
    <property type="project" value="TreeGrafter"/>
</dbReference>
<keyword evidence="1 2" id="KW-0732">Signal</keyword>
<dbReference type="Pfam" id="PF03968">
    <property type="entry name" value="LptD_N"/>
    <property type="match status" value="1"/>
</dbReference>
<dbReference type="STRING" id="880072.Desac_2096"/>
<accession>F2NJY1</accession>
<feature type="domain" description="Organic solvent tolerance-like N-terminal" evidence="3">
    <location>
        <begin position="42"/>
        <end position="173"/>
    </location>
</feature>
<reference evidence="4 5" key="1">
    <citation type="journal article" date="2011" name="Stand. Genomic Sci.">
        <title>Complete genome sequence of the acetate-degrading sulfate reducer Desulfobacca acetoxidans type strain (ASRB2).</title>
        <authorList>
            <person name="Goker M."/>
            <person name="Teshima H."/>
            <person name="Lapidus A."/>
            <person name="Nolan M."/>
            <person name="Lucas S."/>
            <person name="Hammon N."/>
            <person name="Deshpande S."/>
            <person name="Cheng J.F."/>
            <person name="Tapia R."/>
            <person name="Han C."/>
            <person name="Goodwin L."/>
            <person name="Pitluck S."/>
            <person name="Huntemann M."/>
            <person name="Liolios K."/>
            <person name="Ivanova N."/>
            <person name="Pagani I."/>
            <person name="Mavromatis K."/>
            <person name="Ovchinikova G."/>
            <person name="Pati A."/>
            <person name="Chen A."/>
            <person name="Palaniappan K."/>
            <person name="Land M."/>
            <person name="Hauser L."/>
            <person name="Brambilla E.M."/>
            <person name="Rohde M."/>
            <person name="Spring S."/>
            <person name="Detter J.C."/>
            <person name="Woyke T."/>
            <person name="Bristow J."/>
            <person name="Eisen J.A."/>
            <person name="Markowitz V."/>
            <person name="Hugenholtz P."/>
            <person name="Kyrpides N.C."/>
            <person name="Klenk H.P."/>
        </authorList>
    </citation>
    <scope>NUCLEOTIDE SEQUENCE [LARGE SCALE GENOMIC DNA]</scope>
    <source>
        <strain evidence="5">ATCC 700848 / DSM 11109 / ASRB2</strain>
    </source>
</reference>